<dbReference type="PANTHER" id="PTHR46278">
    <property type="entry name" value="DEHYDROGENASE, PUTATIVE-RELATED"/>
    <property type="match status" value="1"/>
</dbReference>
<dbReference type="NCBIfam" id="TIGR01296">
    <property type="entry name" value="asd_B"/>
    <property type="match status" value="1"/>
</dbReference>
<feature type="binding site" evidence="15">
    <location>
        <position position="325"/>
    </location>
    <ligand>
        <name>NADP(+)</name>
        <dbReference type="ChEBI" id="CHEBI:58349"/>
    </ligand>
</feature>
<evidence type="ECO:0000256" key="13">
    <source>
        <dbReference type="ARBA" id="ARBA00023167"/>
    </source>
</evidence>
<feature type="domain" description="Semialdehyde dehydrogenase NAD-binding" evidence="17">
    <location>
        <begin position="8"/>
        <end position="123"/>
    </location>
</feature>
<feature type="binding site" evidence="15">
    <location>
        <begin position="162"/>
        <end position="163"/>
    </location>
    <ligand>
        <name>NADP(+)</name>
        <dbReference type="ChEBI" id="CHEBI:58349"/>
    </ligand>
</feature>
<evidence type="ECO:0000259" key="17">
    <source>
        <dbReference type="SMART" id="SM00859"/>
    </source>
</evidence>
<evidence type="ECO:0000256" key="16">
    <source>
        <dbReference type="PIRSR" id="PIRSR000148-1"/>
    </source>
</evidence>
<evidence type="ECO:0000256" key="1">
    <source>
        <dbReference type="ARBA" id="ARBA00005021"/>
    </source>
</evidence>
<reference evidence="19" key="1">
    <citation type="submission" date="2016-10" db="EMBL/GenBank/DDBJ databases">
        <authorList>
            <person name="Varghese N."/>
            <person name="Submissions S."/>
        </authorList>
    </citation>
    <scope>NUCLEOTIDE SEQUENCE [LARGE SCALE GENOMIC DNA]</scope>
    <source>
        <strain evidence="19">CGMCC 1.8946</strain>
    </source>
</reference>
<dbReference type="SMART" id="SM00859">
    <property type="entry name" value="Semialdhyde_dh"/>
    <property type="match status" value="1"/>
</dbReference>
<dbReference type="SUPFAM" id="SSF51735">
    <property type="entry name" value="NAD(P)-binding Rossmann-fold domains"/>
    <property type="match status" value="1"/>
</dbReference>
<proteinExistence type="inferred from homology"/>
<evidence type="ECO:0000256" key="8">
    <source>
        <dbReference type="ARBA" id="ARBA00022697"/>
    </source>
</evidence>
<dbReference type="Gene3D" id="3.40.50.720">
    <property type="entry name" value="NAD(P)-binding Rossmann-like Domain"/>
    <property type="match status" value="1"/>
</dbReference>
<keyword evidence="11 15" id="KW-0560">Oxidoreductase</keyword>
<feature type="binding site" evidence="15">
    <location>
        <begin position="15"/>
        <end position="18"/>
    </location>
    <ligand>
        <name>NADP(+)</name>
        <dbReference type="ChEBI" id="CHEBI:58349"/>
    </ligand>
</feature>
<keyword evidence="13 15" id="KW-0486">Methionine biosynthesis</keyword>
<sequence length="346" mass="37917">MSNQKLFNVAVVGATGAVGEQILRLLAQRNFPIQELKLLSSARSAGKKLQFKGREVTIEEATPDSFKGVDIALFSAGGDVSRALVPEAIKHGTVCIDNTSAFRMDPETPLVVPEVNIDKVSDHKGVIANPNCSTIQLVQTLKPLYDRFGISRIIVSTYQAVSGAGVSAINEMLRQSREVLEGNAVEPQILPVGSLPVKHQIAFNAIPQIDKFVDNGFTYEEMKMINETKKIMGDDTLEVTTTCVRIPVVYGHSESVYVELKQDFDIEEVKRLLADAPGIVVQDNTAEQLYPLATEAAGKLETFVGRIRRDLSNPRALNLWIVSDNLLKGAAWNAVQIAEYIAIEQQ</sequence>
<dbReference type="GO" id="GO:0051287">
    <property type="term" value="F:NAD binding"/>
    <property type="evidence" value="ECO:0007669"/>
    <property type="project" value="InterPro"/>
</dbReference>
<feature type="binding site" evidence="15">
    <location>
        <begin position="43"/>
        <end position="44"/>
    </location>
    <ligand>
        <name>NADP(+)</name>
        <dbReference type="ChEBI" id="CHEBI:58349"/>
    </ligand>
</feature>
<dbReference type="RefSeq" id="WP_090668556.1">
    <property type="nucleotide sequence ID" value="NZ_FMTT01000006.1"/>
</dbReference>
<keyword evidence="8 15" id="KW-0791">Threonine biosynthesis</keyword>
<dbReference type="GO" id="GO:0009089">
    <property type="term" value="P:lysine biosynthetic process via diaminopimelate"/>
    <property type="evidence" value="ECO:0007669"/>
    <property type="project" value="UniProtKB-UniRule"/>
</dbReference>
<comment type="function">
    <text evidence="15">Catalyzes the NADPH-dependent formation of L-aspartate-semialdehyde (L-ASA) by the reductive dephosphorylation of L-aspartyl-4-phosphate.</text>
</comment>
<feature type="active site" description="Acyl-thioester intermediate" evidence="15 16">
    <location>
        <position position="132"/>
    </location>
</feature>
<dbReference type="InterPro" id="IPR036291">
    <property type="entry name" value="NAD(P)-bd_dom_sf"/>
</dbReference>
<dbReference type="GO" id="GO:0009097">
    <property type="term" value="P:isoleucine biosynthetic process"/>
    <property type="evidence" value="ECO:0007669"/>
    <property type="project" value="UniProtKB-UniRule"/>
</dbReference>
<feature type="active site" description="Proton acceptor" evidence="15 16">
    <location>
        <position position="252"/>
    </location>
</feature>
<evidence type="ECO:0000256" key="9">
    <source>
        <dbReference type="ARBA" id="ARBA00022857"/>
    </source>
</evidence>
<dbReference type="EMBL" id="FMTT01000006">
    <property type="protein sequence ID" value="SCW42288.1"/>
    <property type="molecule type" value="Genomic_DNA"/>
</dbReference>
<comment type="catalytic activity">
    <reaction evidence="14 15">
        <text>L-aspartate 4-semialdehyde + phosphate + NADP(+) = 4-phospho-L-aspartate + NADPH + H(+)</text>
        <dbReference type="Rhea" id="RHEA:24284"/>
        <dbReference type="ChEBI" id="CHEBI:15378"/>
        <dbReference type="ChEBI" id="CHEBI:43474"/>
        <dbReference type="ChEBI" id="CHEBI:57535"/>
        <dbReference type="ChEBI" id="CHEBI:57783"/>
        <dbReference type="ChEBI" id="CHEBI:58349"/>
        <dbReference type="ChEBI" id="CHEBI:537519"/>
        <dbReference type="EC" id="1.2.1.11"/>
    </reaction>
</comment>
<keyword evidence="12 15" id="KW-0457">Lysine biosynthesis</keyword>
<dbReference type="Pfam" id="PF01118">
    <property type="entry name" value="Semialdhyde_dh"/>
    <property type="match status" value="1"/>
</dbReference>
<dbReference type="InterPro" id="IPR005986">
    <property type="entry name" value="Asp_semialdehyde_DH_beta"/>
</dbReference>
<dbReference type="STRING" id="624147.SAMN04487970_1006150"/>
<evidence type="ECO:0000256" key="14">
    <source>
        <dbReference type="ARBA" id="ARBA00047891"/>
    </source>
</evidence>
<comment type="subunit">
    <text evidence="5 15">Homodimer.</text>
</comment>
<evidence type="ECO:0000256" key="5">
    <source>
        <dbReference type="ARBA" id="ARBA00011738"/>
    </source>
</evidence>
<comment type="caution">
    <text evidence="15">Lacks conserved residue(s) required for the propagation of feature annotation.</text>
</comment>
<dbReference type="InterPro" id="IPR012280">
    <property type="entry name" value="Semialdhyde_DH_dimer_dom"/>
</dbReference>
<dbReference type="GO" id="GO:0019877">
    <property type="term" value="P:diaminopimelate biosynthetic process"/>
    <property type="evidence" value="ECO:0007669"/>
    <property type="project" value="UniProtKB-UniRule"/>
</dbReference>
<evidence type="ECO:0000256" key="7">
    <source>
        <dbReference type="ARBA" id="ARBA00022605"/>
    </source>
</evidence>
<dbReference type="SUPFAM" id="SSF55347">
    <property type="entry name" value="Glyceraldehyde-3-phosphate dehydrogenase-like, C-terminal domain"/>
    <property type="match status" value="1"/>
</dbReference>
<dbReference type="UniPathway" id="UPA00034">
    <property type="reaction ID" value="UER00016"/>
</dbReference>
<gene>
    <name evidence="15" type="primary">asd</name>
    <name evidence="18" type="ORF">SAMN04487970_1006150</name>
</gene>
<evidence type="ECO:0000256" key="2">
    <source>
        <dbReference type="ARBA" id="ARBA00005076"/>
    </source>
</evidence>
<dbReference type="AlphaFoldDB" id="A0A1G4QD60"/>
<dbReference type="UniPathway" id="UPA00051">
    <property type="reaction ID" value="UER00464"/>
</dbReference>
<dbReference type="NCBIfam" id="NF011456">
    <property type="entry name" value="PRK14874.1"/>
    <property type="match status" value="1"/>
</dbReference>
<feature type="binding site" evidence="15">
    <location>
        <position position="103"/>
    </location>
    <ligand>
        <name>phosphate</name>
        <dbReference type="ChEBI" id="CHEBI:43474"/>
    </ligand>
</feature>
<evidence type="ECO:0000256" key="6">
    <source>
        <dbReference type="ARBA" id="ARBA00013120"/>
    </source>
</evidence>
<evidence type="ECO:0000256" key="10">
    <source>
        <dbReference type="ARBA" id="ARBA00022915"/>
    </source>
</evidence>
<evidence type="ECO:0000256" key="3">
    <source>
        <dbReference type="ARBA" id="ARBA00005097"/>
    </source>
</evidence>
<dbReference type="GO" id="GO:0071266">
    <property type="term" value="P:'de novo' L-methionine biosynthetic process"/>
    <property type="evidence" value="ECO:0007669"/>
    <property type="project" value="UniProtKB-UniRule"/>
</dbReference>
<dbReference type="Proteomes" id="UP000198601">
    <property type="component" value="Unassembled WGS sequence"/>
</dbReference>
<name>A0A1G4QD60_9BACL</name>
<comment type="similarity">
    <text evidence="4 15">Belongs to the aspartate-semialdehyde dehydrogenase family.</text>
</comment>
<dbReference type="InterPro" id="IPR000534">
    <property type="entry name" value="Semialdehyde_DH_NAD-bd"/>
</dbReference>
<comment type="pathway">
    <text evidence="1 15">Amino-acid biosynthesis; L-methionine biosynthesis via de novo pathway; L-homoserine from L-aspartate: step 2/3.</text>
</comment>
<keyword evidence="7 15" id="KW-0028">Amino-acid biosynthesis</keyword>
<dbReference type="InterPro" id="IPR012080">
    <property type="entry name" value="Asp_semialdehyde_DH"/>
</dbReference>
<organism evidence="18 19">
    <name type="scientific">Paenibacillus tianmuensis</name>
    <dbReference type="NCBI Taxonomy" id="624147"/>
    <lineage>
        <taxon>Bacteria</taxon>
        <taxon>Bacillati</taxon>
        <taxon>Bacillota</taxon>
        <taxon>Bacilli</taxon>
        <taxon>Bacillales</taxon>
        <taxon>Paenibacillaceae</taxon>
        <taxon>Paenibacillus</taxon>
    </lineage>
</organism>
<evidence type="ECO:0000313" key="19">
    <source>
        <dbReference type="Proteomes" id="UP000198601"/>
    </source>
</evidence>
<comment type="pathway">
    <text evidence="3 15">Amino-acid biosynthesis; L-threonine biosynthesis; L-threonine from L-aspartate: step 2/5.</text>
</comment>
<dbReference type="HAMAP" id="MF_02121">
    <property type="entry name" value="ASADH"/>
    <property type="match status" value="1"/>
</dbReference>
<comment type="pathway">
    <text evidence="2 15">Amino-acid biosynthesis; L-lysine biosynthesis via DAP pathway; (S)-tetrahydrodipicolinate from L-aspartate: step 2/4.</text>
</comment>
<dbReference type="Gene3D" id="3.30.360.10">
    <property type="entry name" value="Dihydrodipicolinate Reductase, domain 2"/>
    <property type="match status" value="1"/>
</dbReference>
<dbReference type="PANTHER" id="PTHR46278:SF2">
    <property type="entry name" value="ASPARTATE-SEMIALDEHYDE DEHYDROGENASE"/>
    <property type="match status" value="1"/>
</dbReference>
<protein>
    <recommendedName>
        <fullName evidence="6 15">Aspartate-semialdehyde dehydrogenase</fullName>
        <shortName evidence="15">ASA dehydrogenase</shortName>
        <shortName evidence="15">ASADH</shortName>
        <ecNumber evidence="6 15">1.2.1.11</ecNumber>
    </recommendedName>
    <alternativeName>
        <fullName evidence="15">Aspartate-beta-semialdehyde dehydrogenase</fullName>
    </alternativeName>
</protein>
<evidence type="ECO:0000256" key="11">
    <source>
        <dbReference type="ARBA" id="ARBA00023002"/>
    </source>
</evidence>
<keyword evidence="19" id="KW-1185">Reference proteome</keyword>
<keyword evidence="9 15" id="KW-0521">NADP</keyword>
<keyword evidence="10 15" id="KW-0220">Diaminopimelate biosynthesis</keyword>
<feature type="binding site" evidence="15">
    <location>
        <position position="245"/>
    </location>
    <ligand>
        <name>substrate</name>
    </ligand>
</feature>
<dbReference type="Pfam" id="PF02774">
    <property type="entry name" value="Semialdhyde_dhC"/>
    <property type="match status" value="1"/>
</dbReference>
<dbReference type="UniPathway" id="UPA00050">
    <property type="reaction ID" value="UER00463"/>
</dbReference>
<dbReference type="GO" id="GO:0050661">
    <property type="term" value="F:NADP binding"/>
    <property type="evidence" value="ECO:0007669"/>
    <property type="project" value="UniProtKB-UniRule"/>
</dbReference>
<dbReference type="GO" id="GO:0004073">
    <property type="term" value="F:aspartate-semialdehyde dehydrogenase activity"/>
    <property type="evidence" value="ECO:0007669"/>
    <property type="project" value="UniProtKB-UniRule"/>
</dbReference>
<feature type="binding site" evidence="15">
    <location>
        <position position="159"/>
    </location>
    <ligand>
        <name>substrate</name>
    </ligand>
</feature>
<evidence type="ECO:0000256" key="15">
    <source>
        <dbReference type="HAMAP-Rule" id="MF_02121"/>
    </source>
</evidence>
<dbReference type="CDD" id="cd18131">
    <property type="entry name" value="ASADH_C_bac_euk_like"/>
    <property type="match status" value="1"/>
</dbReference>
<dbReference type="GO" id="GO:0046983">
    <property type="term" value="F:protein dimerization activity"/>
    <property type="evidence" value="ECO:0007669"/>
    <property type="project" value="InterPro"/>
</dbReference>
<evidence type="ECO:0000256" key="12">
    <source>
        <dbReference type="ARBA" id="ARBA00023154"/>
    </source>
</evidence>
<dbReference type="PIRSF" id="PIRSF000148">
    <property type="entry name" value="ASA_dh"/>
    <property type="match status" value="1"/>
</dbReference>
<dbReference type="EC" id="1.2.1.11" evidence="6 15"/>
<dbReference type="GO" id="GO:0009088">
    <property type="term" value="P:threonine biosynthetic process"/>
    <property type="evidence" value="ECO:0007669"/>
    <property type="project" value="UniProtKB-UniRule"/>
</dbReference>
<accession>A0A1G4QD60</accession>
<evidence type="ECO:0000313" key="18">
    <source>
        <dbReference type="EMBL" id="SCW42288.1"/>
    </source>
</evidence>
<evidence type="ECO:0000256" key="4">
    <source>
        <dbReference type="ARBA" id="ARBA00010584"/>
    </source>
</evidence>
<dbReference type="CDD" id="cd02316">
    <property type="entry name" value="VcASADH2_like_N"/>
    <property type="match status" value="1"/>
</dbReference>
<dbReference type="OrthoDB" id="9805684at2"/>